<protein>
    <submittedName>
        <fullName evidence="1">Uncharacterized protein</fullName>
    </submittedName>
</protein>
<accession>A0A2P8HHR8</accession>
<dbReference type="OrthoDB" id="680625at2"/>
<comment type="caution">
    <text evidence="1">The sequence shown here is derived from an EMBL/GenBank/DDBJ whole genome shotgun (WGS) entry which is preliminary data.</text>
</comment>
<evidence type="ECO:0000313" key="2">
    <source>
        <dbReference type="Proteomes" id="UP000240971"/>
    </source>
</evidence>
<name>A0A2P8HHR8_CHINA</name>
<dbReference type="EMBL" id="PYAW01000004">
    <property type="protein sequence ID" value="PSL45741.1"/>
    <property type="molecule type" value="Genomic_DNA"/>
</dbReference>
<dbReference type="Proteomes" id="UP000240971">
    <property type="component" value="Unassembled WGS sequence"/>
</dbReference>
<dbReference type="AlphaFoldDB" id="A0A2P8HHR8"/>
<sequence length="73" mass="8475">MQKVYVDFNNCDRQGRVRLNTRGTFDDLERLNIKLVPGLELLLDDDEELAAVGIVQFSEEENIWVATFTWVNT</sequence>
<gene>
    <name evidence="1" type="ORF">CLV51_104448</name>
</gene>
<keyword evidence="2" id="KW-1185">Reference proteome</keyword>
<organism evidence="1 2">
    <name type="scientific">Chitinophaga niastensis</name>
    <dbReference type="NCBI Taxonomy" id="536980"/>
    <lineage>
        <taxon>Bacteria</taxon>
        <taxon>Pseudomonadati</taxon>
        <taxon>Bacteroidota</taxon>
        <taxon>Chitinophagia</taxon>
        <taxon>Chitinophagales</taxon>
        <taxon>Chitinophagaceae</taxon>
        <taxon>Chitinophaga</taxon>
    </lineage>
</organism>
<reference evidence="1 2" key="1">
    <citation type="submission" date="2018-03" db="EMBL/GenBank/DDBJ databases">
        <title>Genomic Encyclopedia of Archaeal and Bacterial Type Strains, Phase II (KMG-II): from individual species to whole genera.</title>
        <authorList>
            <person name="Goeker M."/>
        </authorList>
    </citation>
    <scope>NUCLEOTIDE SEQUENCE [LARGE SCALE GENOMIC DNA]</scope>
    <source>
        <strain evidence="1 2">DSM 24859</strain>
    </source>
</reference>
<evidence type="ECO:0000313" key="1">
    <source>
        <dbReference type="EMBL" id="PSL45741.1"/>
    </source>
</evidence>
<proteinExistence type="predicted"/>